<evidence type="ECO:0000313" key="2">
    <source>
        <dbReference type="EMBL" id="KDP38619.1"/>
    </source>
</evidence>
<gene>
    <name evidence="2" type="ORF">JCGZ_03972</name>
</gene>
<dbReference type="SUPFAM" id="SSF53448">
    <property type="entry name" value="Nucleotide-diphospho-sugar transferases"/>
    <property type="match status" value="1"/>
</dbReference>
<reference evidence="2 3" key="1">
    <citation type="journal article" date="2014" name="PLoS ONE">
        <title>Global Analysis of Gene Expression Profiles in Physic Nut (Jatropha curcas L.) Seedlings Exposed to Salt Stress.</title>
        <authorList>
            <person name="Zhang L."/>
            <person name="Zhang C."/>
            <person name="Wu P."/>
            <person name="Chen Y."/>
            <person name="Li M."/>
            <person name="Jiang H."/>
            <person name="Wu G."/>
        </authorList>
    </citation>
    <scope>NUCLEOTIDE SEQUENCE [LARGE SCALE GENOMIC DNA]</scope>
    <source>
        <strain evidence="3">cv. GZQX0401</strain>
        <tissue evidence="2">Young leaves</tissue>
    </source>
</reference>
<evidence type="ECO:0000256" key="1">
    <source>
        <dbReference type="SAM" id="SignalP"/>
    </source>
</evidence>
<organism evidence="2 3">
    <name type="scientific">Jatropha curcas</name>
    <name type="common">Barbados nut</name>
    <dbReference type="NCBI Taxonomy" id="180498"/>
    <lineage>
        <taxon>Eukaryota</taxon>
        <taxon>Viridiplantae</taxon>
        <taxon>Streptophyta</taxon>
        <taxon>Embryophyta</taxon>
        <taxon>Tracheophyta</taxon>
        <taxon>Spermatophyta</taxon>
        <taxon>Magnoliopsida</taxon>
        <taxon>eudicotyledons</taxon>
        <taxon>Gunneridae</taxon>
        <taxon>Pentapetalae</taxon>
        <taxon>rosids</taxon>
        <taxon>fabids</taxon>
        <taxon>Malpighiales</taxon>
        <taxon>Euphorbiaceae</taxon>
        <taxon>Crotonoideae</taxon>
        <taxon>Jatropheae</taxon>
        <taxon>Jatropha</taxon>
    </lineage>
</organism>
<dbReference type="STRING" id="180498.A0A067L3F1"/>
<dbReference type="Proteomes" id="UP000027138">
    <property type="component" value="Unassembled WGS sequence"/>
</dbReference>
<accession>A0A067L3F1</accession>
<dbReference type="CDD" id="cd00761">
    <property type="entry name" value="Glyco_tranf_GTA_type"/>
    <property type="match status" value="1"/>
</dbReference>
<feature type="chain" id="PRO_5001640115" evidence="1">
    <location>
        <begin position="31"/>
        <end position="627"/>
    </location>
</feature>
<evidence type="ECO:0000313" key="3">
    <source>
        <dbReference type="Proteomes" id="UP000027138"/>
    </source>
</evidence>
<dbReference type="OrthoDB" id="2020070at2759"/>
<dbReference type="PANTHER" id="PTHR33604:SF3">
    <property type="entry name" value="OSJNBA0004B13.7 PROTEIN"/>
    <property type="match status" value="1"/>
</dbReference>
<keyword evidence="3" id="KW-1185">Reference proteome</keyword>
<dbReference type="EMBL" id="KK914358">
    <property type="protein sequence ID" value="KDP38619.1"/>
    <property type="molecule type" value="Genomic_DNA"/>
</dbReference>
<sequence>MVGPPKKHFLPLLLLVSLFAIFFFSHYHSSVPITPLIPNVNPNFIPINDLNKNLSPQNTPTFTFLIKVLAFNRLDSLSRCLQSLANANYDGDIVHLHVYIDHFPFVNDSSNVLDQKLEDSQRMLEFVDGFLWNFGNKVVHYRTGNVGLQAQWLEAWWPSSNDEFAFVVEDDLEVSPLFYKFVKAVIVNYYYNVSSSSPSIYGVSLQRPRFVPGKHGNKLHLDTGRELFLYQLVGTWGQILFPKPWKEFRLWYDKCKAKGIKPFLDGMVTTGWYKRMGERIWTPWFIKFIHYSGYFNIYTNLGHERALSVSHRDAGVNYGKTVGPDSQLVDESSFDYNLLEMQPLSNLKWYDFCFREVVPGRVVRGVDDLGSVLQSVQKLQTVLLVSIFGTSETITRNLLCHFERLNIQNYIIMGPHSDFLYDLARRGHPVIDANNLLDNMRAQKLIRFQGSKSELADILVKAYMIKKCLEYEYNSWTIDANMLFVSNDFFHEFIINKSKECIAGKSSEIFFVRSSSSVRKIWTDVFLNKVATAAVQAPLPTENKNFVFLVTKLLEQNGVGITWVDETSFGMKISINSVIQSILGAWKIVYWSMEIGLDLVQRQLEEMGMWALDGDSSCKAVICHQSS</sequence>
<dbReference type="AlphaFoldDB" id="A0A067L3F1"/>
<name>A0A067L3F1_JATCU</name>
<dbReference type="Gene3D" id="3.90.550.10">
    <property type="entry name" value="Spore Coat Polysaccharide Biosynthesis Protein SpsA, Chain A"/>
    <property type="match status" value="1"/>
</dbReference>
<proteinExistence type="predicted"/>
<feature type="signal peptide" evidence="1">
    <location>
        <begin position="1"/>
        <end position="30"/>
    </location>
</feature>
<keyword evidence="1" id="KW-0732">Signal</keyword>
<dbReference type="InterPro" id="IPR029044">
    <property type="entry name" value="Nucleotide-diphossugar_trans"/>
</dbReference>
<dbReference type="PANTHER" id="PTHR33604">
    <property type="entry name" value="OSJNBA0004B13.7 PROTEIN"/>
    <property type="match status" value="1"/>
</dbReference>
<protein>
    <submittedName>
        <fullName evidence="2">Uncharacterized protein</fullName>
    </submittedName>
</protein>